<evidence type="ECO:0000256" key="13">
    <source>
        <dbReference type="SAM" id="Phobius"/>
    </source>
</evidence>
<dbReference type="PANTHER" id="PTHR45977:SF13">
    <property type="entry name" value="GB|AAF27103.1"/>
    <property type="match status" value="1"/>
</dbReference>
<evidence type="ECO:0000256" key="11">
    <source>
        <dbReference type="ARBA" id="ARBA00023136"/>
    </source>
</evidence>
<dbReference type="PANTHER" id="PTHR45977">
    <property type="entry name" value="TARGET OF ERK KINASE MPK-1"/>
    <property type="match status" value="1"/>
</dbReference>
<comment type="subcellular location">
    <subcellularLocation>
        <location evidence="2">Membrane</location>
        <topology evidence="2">Multi-pass membrane protein</topology>
    </subcellularLocation>
</comment>
<dbReference type="AlphaFoldDB" id="A0AA38G6B5"/>
<dbReference type="EC" id="2.3.2.27" evidence="3"/>
<dbReference type="GO" id="GO:0006511">
    <property type="term" value="P:ubiquitin-dependent protein catabolic process"/>
    <property type="evidence" value="ECO:0007669"/>
    <property type="project" value="TreeGrafter"/>
</dbReference>
<dbReference type="GO" id="GO:0016020">
    <property type="term" value="C:membrane"/>
    <property type="evidence" value="ECO:0007669"/>
    <property type="project" value="UniProtKB-SubCell"/>
</dbReference>
<organism evidence="14 15">
    <name type="scientific">Taxus chinensis</name>
    <name type="common">Chinese yew</name>
    <name type="synonym">Taxus wallichiana var. chinensis</name>
    <dbReference type="NCBI Taxonomy" id="29808"/>
    <lineage>
        <taxon>Eukaryota</taxon>
        <taxon>Viridiplantae</taxon>
        <taxon>Streptophyta</taxon>
        <taxon>Embryophyta</taxon>
        <taxon>Tracheophyta</taxon>
        <taxon>Spermatophyta</taxon>
        <taxon>Pinopsida</taxon>
        <taxon>Pinidae</taxon>
        <taxon>Conifers II</taxon>
        <taxon>Cupressales</taxon>
        <taxon>Taxaceae</taxon>
        <taxon>Taxus</taxon>
    </lineage>
</organism>
<proteinExistence type="predicted"/>
<evidence type="ECO:0000256" key="3">
    <source>
        <dbReference type="ARBA" id="ARBA00012483"/>
    </source>
</evidence>
<feature type="transmembrane region" description="Helical" evidence="13">
    <location>
        <begin position="73"/>
        <end position="92"/>
    </location>
</feature>
<dbReference type="GO" id="GO:0016567">
    <property type="term" value="P:protein ubiquitination"/>
    <property type="evidence" value="ECO:0007669"/>
    <property type="project" value="TreeGrafter"/>
</dbReference>
<evidence type="ECO:0000256" key="7">
    <source>
        <dbReference type="ARBA" id="ARBA00022771"/>
    </source>
</evidence>
<dbReference type="GO" id="GO:0000325">
    <property type="term" value="C:plant-type vacuole"/>
    <property type="evidence" value="ECO:0007669"/>
    <property type="project" value="TreeGrafter"/>
</dbReference>
<evidence type="ECO:0000313" key="14">
    <source>
        <dbReference type="EMBL" id="KAH9315985.1"/>
    </source>
</evidence>
<keyword evidence="4" id="KW-0808">Transferase</keyword>
<feature type="region of interest" description="Disordered" evidence="12">
    <location>
        <begin position="1"/>
        <end position="20"/>
    </location>
</feature>
<evidence type="ECO:0000256" key="2">
    <source>
        <dbReference type="ARBA" id="ARBA00004141"/>
    </source>
</evidence>
<accession>A0AA38G6B5</accession>
<gene>
    <name evidence="14" type="ORF">KI387_024612</name>
</gene>
<keyword evidence="9" id="KW-0862">Zinc</keyword>
<evidence type="ECO:0000256" key="10">
    <source>
        <dbReference type="ARBA" id="ARBA00022989"/>
    </source>
</evidence>
<feature type="non-terminal residue" evidence="14">
    <location>
        <position position="1"/>
    </location>
</feature>
<keyword evidence="8" id="KW-0833">Ubl conjugation pathway</keyword>
<dbReference type="GO" id="GO:0008270">
    <property type="term" value="F:zinc ion binding"/>
    <property type="evidence" value="ECO:0007669"/>
    <property type="project" value="UniProtKB-KW"/>
</dbReference>
<evidence type="ECO:0000256" key="12">
    <source>
        <dbReference type="SAM" id="MobiDB-lite"/>
    </source>
</evidence>
<comment type="caution">
    <text evidence="14">The sequence shown here is derived from an EMBL/GenBank/DDBJ whole genome shotgun (WGS) entry which is preliminary data.</text>
</comment>
<protein>
    <recommendedName>
        <fullName evidence="3">RING-type E3 ubiquitin transferase</fullName>
        <ecNumber evidence="3">2.3.2.27</ecNumber>
    </recommendedName>
</protein>
<evidence type="ECO:0000256" key="9">
    <source>
        <dbReference type="ARBA" id="ARBA00022833"/>
    </source>
</evidence>
<keyword evidence="10 13" id="KW-1133">Transmembrane helix</keyword>
<name>A0AA38G6B5_TAXCH</name>
<dbReference type="EMBL" id="JAHRHJ020000005">
    <property type="protein sequence ID" value="KAH9315985.1"/>
    <property type="molecule type" value="Genomic_DNA"/>
</dbReference>
<feature type="transmembrane region" description="Helical" evidence="13">
    <location>
        <begin position="104"/>
        <end position="124"/>
    </location>
</feature>
<evidence type="ECO:0000256" key="1">
    <source>
        <dbReference type="ARBA" id="ARBA00000900"/>
    </source>
</evidence>
<evidence type="ECO:0000256" key="5">
    <source>
        <dbReference type="ARBA" id="ARBA00022692"/>
    </source>
</evidence>
<evidence type="ECO:0000256" key="8">
    <source>
        <dbReference type="ARBA" id="ARBA00022786"/>
    </source>
</evidence>
<keyword evidence="7" id="KW-0863">Zinc-finger</keyword>
<sequence length="227" mass="25960">MERTSVDGSPLLQRSNNNGSNTMRRMAALQGAARFIRREGSRRIMREPSLVVREAAAQQLEERQIDWAHSKPVVILDLLWNLAFVAVSVAVLACSAEERPSSPLRIWIIGYALQCFLHMIYVVYEFRRRRRNREVDSDEGEESYRNLVLRSGSEMHDARNYEVTFEARMLCGMFLGNAHDVHDERDCEVKHEGTQDLQGKLFFAGMSVEINTKKINQVNGAKDSDAN</sequence>
<evidence type="ECO:0000313" key="15">
    <source>
        <dbReference type="Proteomes" id="UP000824469"/>
    </source>
</evidence>
<keyword evidence="5 13" id="KW-0812">Transmembrane</keyword>
<comment type="catalytic activity">
    <reaction evidence="1">
        <text>S-ubiquitinyl-[E2 ubiquitin-conjugating enzyme]-L-cysteine + [acceptor protein]-L-lysine = [E2 ubiquitin-conjugating enzyme]-L-cysteine + N(6)-ubiquitinyl-[acceptor protein]-L-lysine.</text>
        <dbReference type="EC" id="2.3.2.27"/>
    </reaction>
</comment>
<keyword evidence="11 13" id="KW-0472">Membrane</keyword>
<evidence type="ECO:0000256" key="6">
    <source>
        <dbReference type="ARBA" id="ARBA00022723"/>
    </source>
</evidence>
<keyword evidence="15" id="KW-1185">Reference proteome</keyword>
<dbReference type="Proteomes" id="UP000824469">
    <property type="component" value="Unassembled WGS sequence"/>
</dbReference>
<dbReference type="GO" id="GO:0061630">
    <property type="term" value="F:ubiquitin protein ligase activity"/>
    <property type="evidence" value="ECO:0007669"/>
    <property type="project" value="UniProtKB-EC"/>
</dbReference>
<reference evidence="14 15" key="1">
    <citation type="journal article" date="2021" name="Nat. Plants">
        <title>The Taxus genome provides insights into paclitaxel biosynthesis.</title>
        <authorList>
            <person name="Xiong X."/>
            <person name="Gou J."/>
            <person name="Liao Q."/>
            <person name="Li Y."/>
            <person name="Zhou Q."/>
            <person name="Bi G."/>
            <person name="Li C."/>
            <person name="Du R."/>
            <person name="Wang X."/>
            <person name="Sun T."/>
            <person name="Guo L."/>
            <person name="Liang H."/>
            <person name="Lu P."/>
            <person name="Wu Y."/>
            <person name="Zhang Z."/>
            <person name="Ro D.K."/>
            <person name="Shang Y."/>
            <person name="Huang S."/>
            <person name="Yan J."/>
        </authorList>
    </citation>
    <scope>NUCLEOTIDE SEQUENCE [LARGE SCALE GENOMIC DNA]</scope>
    <source>
        <strain evidence="14">Ta-2019</strain>
    </source>
</reference>
<evidence type="ECO:0000256" key="4">
    <source>
        <dbReference type="ARBA" id="ARBA00022679"/>
    </source>
</evidence>
<keyword evidence="6" id="KW-0479">Metal-binding</keyword>